<comment type="caution">
    <text evidence="8">The sequence shown here is derived from an EMBL/GenBank/DDBJ whole genome shotgun (WGS) entry which is preliminary data.</text>
</comment>
<keyword evidence="5" id="KW-0998">Cell outer membrane</keyword>
<evidence type="ECO:0000256" key="4">
    <source>
        <dbReference type="ARBA" id="ARBA00023136"/>
    </source>
</evidence>
<accession>A0ABS9V3S4</accession>
<dbReference type="Proteomes" id="UP001165489">
    <property type="component" value="Unassembled WGS sequence"/>
</dbReference>
<keyword evidence="3" id="KW-0732">Signal</keyword>
<sequence length="564" mass="65072">MKKQFIYFIIIIQLFAACNDDILDILPQDRVSDEAVWSDANLINAYHTSLYNSILHGFTIHMLSKATDEAFCAINWDIGIIPTGQLRPDNVGSISNEHWTGGGGLYYWDAAFRNLRRINIFLEQMEVLEIELTNKDQLIAEAKFLRAYIYFLLVERFGGVPIVDRSYELGAEVVFVRSTFEECVDFIENDLNEAIPDLAVRYQTSDSNFGRATRDAAQALKSRLFLYAASPLFNEQNDQSKWQKAADAAEELINSSYSLHPEYRTLFNQPTGSTNNEIIFARPFSTSPGASHSSPMDNLNRRHGGYGGWWASNGPSQNLVDDYDMINGEPAFIFENGSKSINPASGYDPQNPYENRDPRFYETIIYDGAIFHGDTYEMWVSSDAESWGFDSYLQSGDNPRTNYVLKKFMPEDGVPLNWQEPYTNPWIIFRLGEIYLNYAEAKFELGDEETARNYLSLVRERVGMPAIPSTESGDRLRQRIYNERRIELAFEEHRYWDVRRWKIAPEIENRPIRGMDIIRNQSTGVKTYSEIQLLARIFEEKMYFLPIELNERLRNPEITQSPGY</sequence>
<reference evidence="8" key="1">
    <citation type="submission" date="2022-03" db="EMBL/GenBank/DDBJ databases">
        <title>De novo assembled genomes of Belliella spp. (Cyclobacteriaceae) strains.</title>
        <authorList>
            <person name="Szabo A."/>
            <person name="Korponai K."/>
            <person name="Felfoldi T."/>
        </authorList>
    </citation>
    <scope>NUCLEOTIDE SEQUENCE</scope>
    <source>
        <strain evidence="8">DSM 111904</strain>
    </source>
</reference>
<evidence type="ECO:0000313" key="9">
    <source>
        <dbReference type="Proteomes" id="UP001165489"/>
    </source>
</evidence>
<comment type="subcellular location">
    <subcellularLocation>
        <location evidence="1">Cell outer membrane</location>
    </subcellularLocation>
</comment>
<evidence type="ECO:0000259" key="6">
    <source>
        <dbReference type="Pfam" id="PF07980"/>
    </source>
</evidence>
<evidence type="ECO:0000256" key="5">
    <source>
        <dbReference type="ARBA" id="ARBA00023237"/>
    </source>
</evidence>
<dbReference type="RefSeq" id="WP_241349414.1">
    <property type="nucleotide sequence ID" value="NZ_JAKZGP010000056.1"/>
</dbReference>
<protein>
    <submittedName>
        <fullName evidence="8">RagB/SusD family nutrient uptake outer membrane protein</fullName>
    </submittedName>
</protein>
<evidence type="ECO:0000256" key="2">
    <source>
        <dbReference type="ARBA" id="ARBA00006275"/>
    </source>
</evidence>
<dbReference type="CDD" id="cd08977">
    <property type="entry name" value="SusD"/>
    <property type="match status" value="1"/>
</dbReference>
<comment type="similarity">
    <text evidence="2">Belongs to the SusD family.</text>
</comment>
<organism evidence="8 9">
    <name type="scientific">Belliella filtrata</name>
    <dbReference type="NCBI Taxonomy" id="2923435"/>
    <lineage>
        <taxon>Bacteria</taxon>
        <taxon>Pseudomonadati</taxon>
        <taxon>Bacteroidota</taxon>
        <taxon>Cytophagia</taxon>
        <taxon>Cytophagales</taxon>
        <taxon>Cyclobacteriaceae</taxon>
        <taxon>Belliella</taxon>
    </lineage>
</organism>
<gene>
    <name evidence="8" type="ORF">MM239_16770</name>
</gene>
<keyword evidence="9" id="KW-1185">Reference proteome</keyword>
<proteinExistence type="inferred from homology"/>
<evidence type="ECO:0000259" key="7">
    <source>
        <dbReference type="Pfam" id="PF14322"/>
    </source>
</evidence>
<dbReference type="PROSITE" id="PS51257">
    <property type="entry name" value="PROKAR_LIPOPROTEIN"/>
    <property type="match status" value="1"/>
</dbReference>
<evidence type="ECO:0000256" key="3">
    <source>
        <dbReference type="ARBA" id="ARBA00022729"/>
    </source>
</evidence>
<feature type="domain" description="SusD-like N-terminal" evidence="7">
    <location>
        <begin position="104"/>
        <end position="226"/>
    </location>
</feature>
<name>A0ABS9V3S4_9BACT</name>
<dbReference type="Pfam" id="PF14322">
    <property type="entry name" value="SusD-like_3"/>
    <property type="match status" value="1"/>
</dbReference>
<evidence type="ECO:0000256" key="1">
    <source>
        <dbReference type="ARBA" id="ARBA00004442"/>
    </source>
</evidence>
<dbReference type="SUPFAM" id="SSF48452">
    <property type="entry name" value="TPR-like"/>
    <property type="match status" value="1"/>
</dbReference>
<dbReference type="InterPro" id="IPR033985">
    <property type="entry name" value="SusD-like_N"/>
</dbReference>
<dbReference type="Pfam" id="PF07980">
    <property type="entry name" value="SusD_RagB"/>
    <property type="match status" value="1"/>
</dbReference>
<feature type="domain" description="RagB/SusD" evidence="6">
    <location>
        <begin position="276"/>
        <end position="564"/>
    </location>
</feature>
<dbReference type="InterPro" id="IPR012944">
    <property type="entry name" value="SusD_RagB_dom"/>
</dbReference>
<keyword evidence="4" id="KW-0472">Membrane</keyword>
<dbReference type="EMBL" id="JAKZGP010000056">
    <property type="protein sequence ID" value="MCH7411061.1"/>
    <property type="molecule type" value="Genomic_DNA"/>
</dbReference>
<evidence type="ECO:0000313" key="8">
    <source>
        <dbReference type="EMBL" id="MCH7411061.1"/>
    </source>
</evidence>
<dbReference type="Gene3D" id="1.25.40.390">
    <property type="match status" value="1"/>
</dbReference>
<dbReference type="InterPro" id="IPR011990">
    <property type="entry name" value="TPR-like_helical_dom_sf"/>
</dbReference>